<dbReference type="InterPro" id="IPR004525">
    <property type="entry name" value="EpmA"/>
</dbReference>
<keyword evidence="2" id="KW-0547">Nucleotide-binding</keyword>
<dbReference type="InterPro" id="IPR018149">
    <property type="entry name" value="Lys-tRNA-synth_II_C"/>
</dbReference>
<dbReference type="Pfam" id="PF00152">
    <property type="entry name" value="tRNA-synt_2"/>
    <property type="match status" value="1"/>
</dbReference>
<dbReference type="PROSITE" id="PS50862">
    <property type="entry name" value="AA_TRNA_LIGASE_II"/>
    <property type="match status" value="1"/>
</dbReference>
<reference evidence="5 6" key="1">
    <citation type="journal article" date="2016" name="Nat. Commun.">
        <title>Thousands of microbial genomes shed light on interconnected biogeochemical processes in an aquifer system.</title>
        <authorList>
            <person name="Anantharaman K."/>
            <person name="Brown C.T."/>
            <person name="Hug L.A."/>
            <person name="Sharon I."/>
            <person name="Castelle C.J."/>
            <person name="Probst A.J."/>
            <person name="Thomas B.C."/>
            <person name="Singh A."/>
            <person name="Wilkins M.J."/>
            <person name="Karaoz U."/>
            <person name="Brodie E.L."/>
            <person name="Williams K.H."/>
            <person name="Hubbard S.S."/>
            <person name="Banfield J.F."/>
        </authorList>
    </citation>
    <scope>NUCLEOTIDE SEQUENCE [LARGE SCALE GENOMIC DNA]</scope>
</reference>
<evidence type="ECO:0000259" key="4">
    <source>
        <dbReference type="PROSITE" id="PS50862"/>
    </source>
</evidence>
<accession>A0A1F7TMU0</accession>
<evidence type="ECO:0000256" key="2">
    <source>
        <dbReference type="ARBA" id="ARBA00022741"/>
    </source>
</evidence>
<dbReference type="GO" id="GO:0006430">
    <property type="term" value="P:lysyl-tRNA aminoacylation"/>
    <property type="evidence" value="ECO:0007669"/>
    <property type="project" value="InterPro"/>
</dbReference>
<dbReference type="EMBL" id="MGDT01000002">
    <property type="protein sequence ID" value="OGL67301.1"/>
    <property type="molecule type" value="Genomic_DNA"/>
</dbReference>
<dbReference type="STRING" id="1802385.A2856_01270"/>
<dbReference type="GO" id="GO:0004824">
    <property type="term" value="F:lysine-tRNA ligase activity"/>
    <property type="evidence" value="ECO:0007669"/>
    <property type="project" value="InterPro"/>
</dbReference>
<dbReference type="PANTHER" id="PTHR42918:SF6">
    <property type="entry name" value="ELONGATION FACTOR P--(R)-BETA-LYSINE LIGASE"/>
    <property type="match status" value="1"/>
</dbReference>
<dbReference type="InterPro" id="IPR004364">
    <property type="entry name" value="Aa-tRNA-synt_II"/>
</dbReference>
<dbReference type="PANTHER" id="PTHR42918">
    <property type="entry name" value="LYSYL-TRNA SYNTHETASE"/>
    <property type="match status" value="1"/>
</dbReference>
<gene>
    <name evidence="5" type="ORF">A2856_01270</name>
</gene>
<dbReference type="InterPro" id="IPR006195">
    <property type="entry name" value="aa-tRNA-synth_II"/>
</dbReference>
<keyword evidence="1" id="KW-0436">Ligase</keyword>
<name>A0A1F7TMU0_9BACT</name>
<evidence type="ECO:0000313" key="5">
    <source>
        <dbReference type="EMBL" id="OGL67301.1"/>
    </source>
</evidence>
<sequence>MRPVAEIAIERQRLNDLTRSFFRSRGYVEVETPTLVASPDVSPNLTHFETVLKAPGEQDRAGALITSPEFSMKKLLGQGMEKIFTLARVFRNDENLGGTHNPEFTMLEWYKQGGDYREMMDETEALVQYVCREMLDTHMSRSGQVGVQLFRRVRVRDLLLETAGVDLDSATSDELRKACDRLGIHHDASDTESDLFYRLFLAKAEPAIGNAPTFVYDYPAYQAALAALTPDGKYAQRVELYVDGLEISNGFTELTDATEQRRRFEKEIEERREAGKRAFPVDEELLALLPSVRSPTYGNALGLDRLHMLCVGTKEIGDVLLFPAKRLFN</sequence>
<dbReference type="AlphaFoldDB" id="A0A1F7TMU0"/>
<dbReference type="Proteomes" id="UP000177885">
    <property type="component" value="Unassembled WGS sequence"/>
</dbReference>
<dbReference type="Gene3D" id="3.30.930.10">
    <property type="entry name" value="Bira Bifunctional Protein, Domain 2"/>
    <property type="match status" value="1"/>
</dbReference>
<organism evidence="5 6">
    <name type="scientific">Candidatus Uhrbacteria bacterium RIFCSPHIGHO2_01_FULL_63_20</name>
    <dbReference type="NCBI Taxonomy" id="1802385"/>
    <lineage>
        <taxon>Bacteria</taxon>
        <taxon>Candidatus Uhriibacteriota</taxon>
    </lineage>
</organism>
<dbReference type="GO" id="GO:0000049">
    <property type="term" value="F:tRNA binding"/>
    <property type="evidence" value="ECO:0007669"/>
    <property type="project" value="TreeGrafter"/>
</dbReference>
<dbReference type="PRINTS" id="PR00982">
    <property type="entry name" value="TRNASYNTHLYS"/>
</dbReference>
<dbReference type="SUPFAM" id="SSF55681">
    <property type="entry name" value="Class II aaRS and biotin synthetases"/>
    <property type="match status" value="1"/>
</dbReference>
<evidence type="ECO:0000313" key="6">
    <source>
        <dbReference type="Proteomes" id="UP000177885"/>
    </source>
</evidence>
<dbReference type="GO" id="GO:0005829">
    <property type="term" value="C:cytosol"/>
    <property type="evidence" value="ECO:0007669"/>
    <property type="project" value="TreeGrafter"/>
</dbReference>
<dbReference type="InterPro" id="IPR045864">
    <property type="entry name" value="aa-tRNA-synth_II/BPL/LPL"/>
</dbReference>
<evidence type="ECO:0000256" key="3">
    <source>
        <dbReference type="ARBA" id="ARBA00022840"/>
    </source>
</evidence>
<proteinExistence type="predicted"/>
<comment type="caution">
    <text evidence="5">The sequence shown here is derived from an EMBL/GenBank/DDBJ whole genome shotgun (WGS) entry which is preliminary data.</text>
</comment>
<feature type="domain" description="Aminoacyl-transfer RNA synthetases class-II family profile" evidence="4">
    <location>
        <begin position="11"/>
        <end position="323"/>
    </location>
</feature>
<dbReference type="GO" id="GO:0005524">
    <property type="term" value="F:ATP binding"/>
    <property type="evidence" value="ECO:0007669"/>
    <property type="project" value="UniProtKB-KW"/>
</dbReference>
<dbReference type="NCBIfam" id="TIGR00462">
    <property type="entry name" value="genX"/>
    <property type="match status" value="1"/>
</dbReference>
<evidence type="ECO:0000256" key="1">
    <source>
        <dbReference type="ARBA" id="ARBA00022598"/>
    </source>
</evidence>
<dbReference type="NCBIfam" id="NF006828">
    <property type="entry name" value="PRK09350.1"/>
    <property type="match status" value="1"/>
</dbReference>
<protein>
    <submittedName>
        <fullName evidence="5">EF-P lysine aminoacylase GenX</fullName>
    </submittedName>
</protein>
<keyword evidence="3" id="KW-0067">ATP-binding</keyword>